<keyword evidence="4 9" id="KW-0732">Signal</keyword>
<keyword evidence="8" id="KW-1015">Disulfide bond</keyword>
<reference evidence="11" key="1">
    <citation type="journal article" date="2014" name="Int. J. Syst. Evol. Microbiol.">
        <title>Complete genome sequence of Corynebacterium casei LMG S-19264T (=DSM 44701T), isolated from a smear-ripened cheese.</title>
        <authorList>
            <consortium name="US DOE Joint Genome Institute (JGI-PGF)"/>
            <person name="Walter F."/>
            <person name="Albersmeier A."/>
            <person name="Kalinowski J."/>
            <person name="Ruckert C."/>
        </authorList>
    </citation>
    <scope>NUCLEOTIDE SEQUENCE</scope>
    <source>
        <strain evidence="11">KCTC 23077</strain>
    </source>
</reference>
<evidence type="ECO:0000256" key="9">
    <source>
        <dbReference type="SAM" id="SignalP"/>
    </source>
</evidence>
<feature type="disulfide bond" evidence="8">
    <location>
        <begin position="366"/>
        <end position="370"/>
    </location>
</feature>
<dbReference type="GO" id="GO:0046872">
    <property type="term" value="F:metal ion binding"/>
    <property type="evidence" value="ECO:0007669"/>
    <property type="project" value="UniProtKB-KW"/>
</dbReference>
<dbReference type="GO" id="GO:0006508">
    <property type="term" value="P:proteolysis"/>
    <property type="evidence" value="ECO:0007669"/>
    <property type="project" value="UniProtKB-KW"/>
</dbReference>
<dbReference type="Proteomes" id="UP000646426">
    <property type="component" value="Unassembled WGS sequence"/>
</dbReference>
<evidence type="ECO:0000313" key="12">
    <source>
        <dbReference type="Proteomes" id="UP000646426"/>
    </source>
</evidence>
<feature type="binding site" evidence="7">
    <location>
        <position position="319"/>
    </location>
    <ligand>
        <name>Zn(2+)</name>
        <dbReference type="ChEBI" id="CHEBI:29105"/>
        <label>1</label>
    </ligand>
</feature>
<reference evidence="11" key="2">
    <citation type="submission" date="2020-09" db="EMBL/GenBank/DDBJ databases">
        <authorList>
            <person name="Sun Q."/>
            <person name="Kim S."/>
        </authorList>
    </citation>
    <scope>NUCLEOTIDE SEQUENCE</scope>
    <source>
        <strain evidence="11">KCTC 23077</strain>
    </source>
</reference>
<keyword evidence="3 7" id="KW-0479">Metal-binding</keyword>
<proteinExistence type="predicted"/>
<organism evidence="11 12">
    <name type="scientific">Cognatilysobacter bugurensis</name>
    <dbReference type="NCBI Taxonomy" id="543356"/>
    <lineage>
        <taxon>Bacteria</taxon>
        <taxon>Pseudomonadati</taxon>
        <taxon>Pseudomonadota</taxon>
        <taxon>Gammaproteobacteria</taxon>
        <taxon>Lysobacterales</taxon>
        <taxon>Lysobacteraceae</taxon>
        <taxon>Cognatilysobacter</taxon>
    </lineage>
</organism>
<keyword evidence="6 7" id="KW-0862">Zinc</keyword>
<protein>
    <recommendedName>
        <fullName evidence="10">Peptidase M28 domain-containing protein</fullName>
    </recommendedName>
</protein>
<feature type="binding site" evidence="7">
    <location>
        <position position="236"/>
    </location>
    <ligand>
        <name>Zn(2+)</name>
        <dbReference type="ChEBI" id="CHEBI:29105"/>
        <label>1</label>
    </ligand>
</feature>
<comment type="caution">
    <text evidence="11">The sequence shown here is derived from an EMBL/GenBank/DDBJ whole genome shotgun (WGS) entry which is preliminary data.</text>
</comment>
<feature type="signal peptide" evidence="9">
    <location>
        <begin position="1"/>
        <end position="23"/>
    </location>
</feature>
<dbReference type="InterPro" id="IPR007484">
    <property type="entry name" value="Peptidase_M28"/>
</dbReference>
<dbReference type="GO" id="GO:0008235">
    <property type="term" value="F:metalloexopeptidase activity"/>
    <property type="evidence" value="ECO:0007669"/>
    <property type="project" value="InterPro"/>
</dbReference>
<feature type="domain" description="Peptidase M28" evidence="10">
    <location>
        <begin position="217"/>
        <end position="414"/>
    </location>
</feature>
<evidence type="ECO:0000256" key="2">
    <source>
        <dbReference type="ARBA" id="ARBA00022670"/>
    </source>
</evidence>
<evidence type="ECO:0000256" key="5">
    <source>
        <dbReference type="ARBA" id="ARBA00022801"/>
    </source>
</evidence>
<dbReference type="EMBL" id="BMYD01000003">
    <property type="protein sequence ID" value="GHA82319.1"/>
    <property type="molecule type" value="Genomic_DNA"/>
</dbReference>
<feature type="binding site" evidence="7">
    <location>
        <position position="257"/>
    </location>
    <ligand>
        <name>Zn(2+)</name>
        <dbReference type="ChEBI" id="CHEBI:29105"/>
        <label>1</label>
    </ligand>
</feature>
<keyword evidence="1" id="KW-0031">Aminopeptidase</keyword>
<dbReference type="Gene3D" id="3.40.630.10">
    <property type="entry name" value="Zn peptidases"/>
    <property type="match status" value="1"/>
</dbReference>
<keyword evidence="5" id="KW-0378">Hydrolase</keyword>
<feature type="binding site" evidence="7">
    <location>
        <position position="292"/>
    </location>
    <ligand>
        <name>Zn(2+)</name>
        <dbReference type="ChEBI" id="CHEBI:29105"/>
        <label>2</label>
        <note>catalytic</note>
    </ligand>
</feature>
<dbReference type="GO" id="GO:0004177">
    <property type="term" value="F:aminopeptidase activity"/>
    <property type="evidence" value="ECO:0007669"/>
    <property type="project" value="UniProtKB-KW"/>
</dbReference>
<dbReference type="InterPro" id="IPR012189">
    <property type="entry name" value="Pept_M28E_Ap1"/>
</dbReference>
<feature type="binding site" evidence="7">
    <location>
        <position position="401"/>
    </location>
    <ligand>
        <name>Zn(2+)</name>
        <dbReference type="ChEBI" id="CHEBI:29105"/>
        <label>2</label>
        <note>catalytic</note>
    </ligand>
</feature>
<evidence type="ECO:0000256" key="6">
    <source>
        <dbReference type="ARBA" id="ARBA00022833"/>
    </source>
</evidence>
<feature type="chain" id="PRO_5037552782" description="Peptidase M28 domain-containing protein" evidence="9">
    <location>
        <begin position="24"/>
        <end position="465"/>
    </location>
</feature>
<evidence type="ECO:0000259" key="10">
    <source>
        <dbReference type="Pfam" id="PF04389"/>
    </source>
</evidence>
<evidence type="ECO:0000256" key="3">
    <source>
        <dbReference type="ARBA" id="ARBA00022723"/>
    </source>
</evidence>
<dbReference type="Pfam" id="PF04389">
    <property type="entry name" value="Peptidase_M28"/>
    <property type="match status" value="1"/>
</dbReference>
<dbReference type="PANTHER" id="PTHR12147:SF56">
    <property type="entry name" value="AMINOPEPTIDASE YDR415C-RELATED"/>
    <property type="match status" value="1"/>
</dbReference>
<keyword evidence="2" id="KW-0645">Protease</keyword>
<accession>A0A918W8T9</accession>
<sequence>MKLPHPAVLTAALAMLISSPVAAQTYAPRNDHVHTTAALDRSADPFAQVYIVTSRELYRRGIQSITGNGAAIGRRDSLGQELVMLPVRAHQLDDITRFVHENEKRCGGYFAFDSQAEADAFIRSDAAARSVNGTFLASYPIDNRATVDPWLSQVVERNIYDTISHLSGYQNRYYTSSTGKSSAEWIRNTWQGLAAGRSDLTTELFTACSDCSTQPSVILTVQGSELPNEIVVIGGHLDSINSSAGGSTSQRAPGADDDASGIATLTEIIRVSLASGWKPKRTIKFMGYAAEEVGLRGSKAIAQSFKNQGRNVVGVLQLDMTNYNAGAPEEMQLVTDYSNADLKTFVVNLFDTYLAPMGHTRGTYTCGYGCSDHASWTHAGYPAAMMFEGGDVSGRPFSQIHTANDTLANMGDSARHSVKFARLGLAFLGELGKTAGGGGGGNTLENGVAATGLSGARGAMLRYTM</sequence>
<evidence type="ECO:0000256" key="8">
    <source>
        <dbReference type="PIRSR" id="PIRSR036685-2"/>
    </source>
</evidence>
<dbReference type="SUPFAM" id="SSF53187">
    <property type="entry name" value="Zn-dependent exopeptidases"/>
    <property type="match status" value="1"/>
</dbReference>
<evidence type="ECO:0000256" key="4">
    <source>
        <dbReference type="ARBA" id="ARBA00022729"/>
    </source>
</evidence>
<evidence type="ECO:0000313" key="11">
    <source>
        <dbReference type="EMBL" id="GHA82319.1"/>
    </source>
</evidence>
<keyword evidence="12" id="KW-1185">Reference proteome</keyword>
<dbReference type="RefSeq" id="WP_189456145.1">
    <property type="nucleotide sequence ID" value="NZ_BMYD01000003.1"/>
</dbReference>
<comment type="cofactor">
    <cofactor evidence="7">
        <name>Zn(2+)</name>
        <dbReference type="ChEBI" id="CHEBI:29105"/>
    </cofactor>
    <text evidence="7">Binds 2 Zn(2+) ions per subunit.</text>
</comment>
<dbReference type="PANTHER" id="PTHR12147">
    <property type="entry name" value="METALLOPEPTIDASE M28 FAMILY MEMBER"/>
    <property type="match status" value="1"/>
</dbReference>
<evidence type="ECO:0000256" key="7">
    <source>
        <dbReference type="PIRSR" id="PIRSR036685-1"/>
    </source>
</evidence>
<gene>
    <name evidence="11" type="ORF">GCM10007067_20340</name>
</gene>
<evidence type="ECO:0000256" key="1">
    <source>
        <dbReference type="ARBA" id="ARBA00022438"/>
    </source>
</evidence>
<dbReference type="AlphaFoldDB" id="A0A918W8T9"/>
<dbReference type="PIRSF" id="PIRSF036685">
    <property type="entry name" value="BacLeuNPeptidase"/>
    <property type="match status" value="1"/>
</dbReference>
<name>A0A918W8T9_9GAMM</name>
<dbReference type="InterPro" id="IPR045175">
    <property type="entry name" value="M28_fam"/>
</dbReference>